<reference evidence="2 3" key="1">
    <citation type="journal article" date="2018" name="Nat. Ecol. Evol.">
        <title>Pezizomycetes genomes reveal the molecular basis of ectomycorrhizal truffle lifestyle.</title>
        <authorList>
            <person name="Murat C."/>
            <person name="Payen T."/>
            <person name="Noel B."/>
            <person name="Kuo A."/>
            <person name="Morin E."/>
            <person name="Chen J."/>
            <person name="Kohler A."/>
            <person name="Krizsan K."/>
            <person name="Balestrini R."/>
            <person name="Da Silva C."/>
            <person name="Montanini B."/>
            <person name="Hainaut M."/>
            <person name="Levati E."/>
            <person name="Barry K.W."/>
            <person name="Belfiori B."/>
            <person name="Cichocki N."/>
            <person name="Clum A."/>
            <person name="Dockter R.B."/>
            <person name="Fauchery L."/>
            <person name="Guy J."/>
            <person name="Iotti M."/>
            <person name="Le Tacon F."/>
            <person name="Lindquist E.A."/>
            <person name="Lipzen A."/>
            <person name="Malagnac F."/>
            <person name="Mello A."/>
            <person name="Molinier V."/>
            <person name="Miyauchi S."/>
            <person name="Poulain J."/>
            <person name="Riccioni C."/>
            <person name="Rubini A."/>
            <person name="Sitrit Y."/>
            <person name="Splivallo R."/>
            <person name="Traeger S."/>
            <person name="Wang M."/>
            <person name="Zifcakova L."/>
            <person name="Wipf D."/>
            <person name="Zambonelli A."/>
            <person name="Paolocci F."/>
            <person name="Nowrousian M."/>
            <person name="Ottonello S."/>
            <person name="Baldrian P."/>
            <person name="Spatafora J.W."/>
            <person name="Henrissat B."/>
            <person name="Nagy L.G."/>
            <person name="Aury J.M."/>
            <person name="Wincker P."/>
            <person name="Grigoriev I.V."/>
            <person name="Bonfante P."/>
            <person name="Martin F.M."/>
        </authorList>
    </citation>
    <scope>NUCLEOTIDE SEQUENCE [LARGE SCALE GENOMIC DNA]</scope>
    <source>
        <strain evidence="2 3">RN42</strain>
    </source>
</reference>
<evidence type="ECO:0000313" key="3">
    <source>
        <dbReference type="Proteomes" id="UP000275078"/>
    </source>
</evidence>
<proteinExistence type="predicted"/>
<feature type="region of interest" description="Disordered" evidence="1">
    <location>
        <begin position="163"/>
        <end position="185"/>
    </location>
</feature>
<gene>
    <name evidence="2" type="ORF">BJ508DRAFT_313812</name>
</gene>
<organism evidence="2 3">
    <name type="scientific">Ascobolus immersus RN42</name>
    <dbReference type="NCBI Taxonomy" id="1160509"/>
    <lineage>
        <taxon>Eukaryota</taxon>
        <taxon>Fungi</taxon>
        <taxon>Dikarya</taxon>
        <taxon>Ascomycota</taxon>
        <taxon>Pezizomycotina</taxon>
        <taxon>Pezizomycetes</taxon>
        <taxon>Pezizales</taxon>
        <taxon>Ascobolaceae</taxon>
        <taxon>Ascobolus</taxon>
    </lineage>
</organism>
<evidence type="ECO:0000313" key="2">
    <source>
        <dbReference type="EMBL" id="RPA73445.1"/>
    </source>
</evidence>
<dbReference type="EMBL" id="ML119821">
    <property type="protein sequence ID" value="RPA73445.1"/>
    <property type="molecule type" value="Genomic_DNA"/>
</dbReference>
<dbReference type="Proteomes" id="UP000275078">
    <property type="component" value="Unassembled WGS sequence"/>
</dbReference>
<protein>
    <submittedName>
        <fullName evidence="2">Uncharacterized protein</fullName>
    </submittedName>
</protein>
<keyword evidence="3" id="KW-1185">Reference proteome</keyword>
<sequence>MEHFITPADMEKHQVDRVDYRRSVENYIDSRKPVCSCCLFVLHPEQNGRGKKSRAWFCLDESHQDNEKVEIRPSTNREETIANFVHSLVTSRAYRCDRCYHDVKCQKIPCGVVGKCPSRRYDWISKATMSDSEWQLIAEGMEVFDGEAANELWVAMRDDLFKNAAGTQEPDPDASPISSDGDPDP</sequence>
<dbReference type="AlphaFoldDB" id="A0A3N4HHE4"/>
<name>A0A3N4HHE4_ASCIM</name>
<evidence type="ECO:0000256" key="1">
    <source>
        <dbReference type="SAM" id="MobiDB-lite"/>
    </source>
</evidence>
<accession>A0A3N4HHE4</accession>